<dbReference type="AlphaFoldDB" id="A0A9D4JQL9"/>
<gene>
    <name evidence="1" type="ORF">DPMN_122495</name>
</gene>
<proteinExistence type="predicted"/>
<evidence type="ECO:0000313" key="2">
    <source>
        <dbReference type="Proteomes" id="UP000828390"/>
    </source>
</evidence>
<accession>A0A9D4JQL9</accession>
<organism evidence="1 2">
    <name type="scientific">Dreissena polymorpha</name>
    <name type="common">Zebra mussel</name>
    <name type="synonym">Mytilus polymorpha</name>
    <dbReference type="NCBI Taxonomy" id="45954"/>
    <lineage>
        <taxon>Eukaryota</taxon>
        <taxon>Metazoa</taxon>
        <taxon>Spiralia</taxon>
        <taxon>Lophotrochozoa</taxon>
        <taxon>Mollusca</taxon>
        <taxon>Bivalvia</taxon>
        <taxon>Autobranchia</taxon>
        <taxon>Heteroconchia</taxon>
        <taxon>Euheterodonta</taxon>
        <taxon>Imparidentia</taxon>
        <taxon>Neoheterodontei</taxon>
        <taxon>Myida</taxon>
        <taxon>Dreissenoidea</taxon>
        <taxon>Dreissenidae</taxon>
        <taxon>Dreissena</taxon>
    </lineage>
</organism>
<sequence length="104" mass="11725">MIRPESRRNFIDSSAWKIVDSARNIVVTRKNVFQAETRRKRGGNGAEFGAKYANEAEKISGRKLFLHADKGGFGAEYANEAEKISGRKLDWDGNFQAEFISGRK</sequence>
<dbReference type="EMBL" id="JAIWYP010000005">
    <property type="protein sequence ID" value="KAH3820746.1"/>
    <property type="molecule type" value="Genomic_DNA"/>
</dbReference>
<evidence type="ECO:0000313" key="1">
    <source>
        <dbReference type="EMBL" id="KAH3820746.1"/>
    </source>
</evidence>
<comment type="caution">
    <text evidence="1">The sequence shown here is derived from an EMBL/GenBank/DDBJ whole genome shotgun (WGS) entry which is preliminary data.</text>
</comment>
<reference evidence="1" key="1">
    <citation type="journal article" date="2019" name="bioRxiv">
        <title>The Genome of the Zebra Mussel, Dreissena polymorpha: A Resource for Invasive Species Research.</title>
        <authorList>
            <person name="McCartney M.A."/>
            <person name="Auch B."/>
            <person name="Kono T."/>
            <person name="Mallez S."/>
            <person name="Zhang Y."/>
            <person name="Obille A."/>
            <person name="Becker A."/>
            <person name="Abrahante J.E."/>
            <person name="Garbe J."/>
            <person name="Badalamenti J.P."/>
            <person name="Herman A."/>
            <person name="Mangelson H."/>
            <person name="Liachko I."/>
            <person name="Sullivan S."/>
            <person name="Sone E.D."/>
            <person name="Koren S."/>
            <person name="Silverstein K.A.T."/>
            <person name="Beckman K.B."/>
            <person name="Gohl D.M."/>
        </authorList>
    </citation>
    <scope>NUCLEOTIDE SEQUENCE</scope>
    <source>
        <strain evidence="1">Duluth1</strain>
        <tissue evidence="1">Whole animal</tissue>
    </source>
</reference>
<dbReference type="Proteomes" id="UP000828390">
    <property type="component" value="Unassembled WGS sequence"/>
</dbReference>
<reference evidence="1" key="2">
    <citation type="submission" date="2020-11" db="EMBL/GenBank/DDBJ databases">
        <authorList>
            <person name="McCartney M.A."/>
            <person name="Auch B."/>
            <person name="Kono T."/>
            <person name="Mallez S."/>
            <person name="Becker A."/>
            <person name="Gohl D.M."/>
            <person name="Silverstein K.A.T."/>
            <person name="Koren S."/>
            <person name="Bechman K.B."/>
            <person name="Herman A."/>
            <person name="Abrahante J.E."/>
            <person name="Garbe J."/>
        </authorList>
    </citation>
    <scope>NUCLEOTIDE SEQUENCE</scope>
    <source>
        <strain evidence="1">Duluth1</strain>
        <tissue evidence="1">Whole animal</tissue>
    </source>
</reference>
<protein>
    <submittedName>
        <fullName evidence="1">Uncharacterized protein</fullName>
    </submittedName>
</protein>
<name>A0A9D4JQL9_DREPO</name>
<keyword evidence="2" id="KW-1185">Reference proteome</keyword>